<dbReference type="Proteomes" id="UP000663874">
    <property type="component" value="Unassembled WGS sequence"/>
</dbReference>
<protein>
    <submittedName>
        <fullName evidence="1">Uncharacterized protein</fullName>
    </submittedName>
</protein>
<comment type="caution">
    <text evidence="1">The sequence shown here is derived from an EMBL/GenBank/DDBJ whole genome shotgun (WGS) entry which is preliminary data.</text>
</comment>
<dbReference type="EMBL" id="CAJOBE010027541">
    <property type="protein sequence ID" value="CAF4277785.1"/>
    <property type="molecule type" value="Genomic_DNA"/>
</dbReference>
<feature type="non-terminal residue" evidence="1">
    <location>
        <position position="1"/>
    </location>
</feature>
<reference evidence="1" key="1">
    <citation type="submission" date="2021-02" db="EMBL/GenBank/DDBJ databases">
        <authorList>
            <person name="Nowell W R."/>
        </authorList>
    </citation>
    <scope>NUCLEOTIDE SEQUENCE</scope>
</reference>
<accession>A0A820GMM7</accession>
<name>A0A820GMM7_9BILA</name>
<evidence type="ECO:0000313" key="2">
    <source>
        <dbReference type="Proteomes" id="UP000663874"/>
    </source>
</evidence>
<dbReference type="AlphaFoldDB" id="A0A820GMM7"/>
<evidence type="ECO:0000313" key="1">
    <source>
        <dbReference type="EMBL" id="CAF4277785.1"/>
    </source>
</evidence>
<proteinExistence type="predicted"/>
<gene>
    <name evidence="1" type="ORF">FNK824_LOCUS39774</name>
</gene>
<organism evidence="1 2">
    <name type="scientific">Rotaria sordida</name>
    <dbReference type="NCBI Taxonomy" id="392033"/>
    <lineage>
        <taxon>Eukaryota</taxon>
        <taxon>Metazoa</taxon>
        <taxon>Spiralia</taxon>
        <taxon>Gnathifera</taxon>
        <taxon>Rotifera</taxon>
        <taxon>Eurotatoria</taxon>
        <taxon>Bdelloidea</taxon>
        <taxon>Philodinida</taxon>
        <taxon>Philodinidae</taxon>
        <taxon>Rotaria</taxon>
    </lineage>
</organism>
<sequence length="113" mass="12895">IPTSQEMKAYTEPYIRSSNLYANLSIITLYLPRMPKSDTEESTKYSVSVEFLESIGCRTIHVLTMTYHVSSRWTNSTDSGQTLKSFIQDLFQQRKNMSDTDLQALKTNPCLTG</sequence>